<dbReference type="AlphaFoldDB" id="V5SDP5"/>
<evidence type="ECO:0000256" key="11">
    <source>
        <dbReference type="ARBA" id="ARBA00022741"/>
    </source>
</evidence>
<comment type="function">
    <text evidence="2">Functions in two distinct reactions of the de novo folate biosynthetic pathway. Catalyzes the addition of a glutamate residue to dihydropteroate (7,8-dihydropteroate or H2Pte) to form dihydrofolate (7,8-dihydrofolate monoglutamate or H2Pte-Glu). Also catalyzes successive additions of L-glutamate to tetrahydrofolate or 10-formyltetrahydrofolate or 5,10-methylenetetrahydrofolate, leading to folylpolyglutamate derivatives.</text>
</comment>
<dbReference type="Gene3D" id="3.90.190.20">
    <property type="entry name" value="Mur ligase, C-terminal domain"/>
    <property type="match status" value="1"/>
</dbReference>
<evidence type="ECO:0000313" key="25">
    <source>
        <dbReference type="Proteomes" id="UP000018542"/>
    </source>
</evidence>
<evidence type="ECO:0000256" key="15">
    <source>
        <dbReference type="ARBA" id="ARBA00030048"/>
    </source>
</evidence>
<dbReference type="GO" id="GO:0005524">
    <property type="term" value="F:ATP binding"/>
    <property type="evidence" value="ECO:0007669"/>
    <property type="project" value="UniProtKB-KW"/>
</dbReference>
<evidence type="ECO:0000256" key="16">
    <source>
        <dbReference type="ARBA" id="ARBA00030592"/>
    </source>
</evidence>
<comment type="pathway">
    <text evidence="3">Cofactor biosynthesis; tetrahydrofolate biosynthesis; 7,8-dihydrofolate from 2-amino-4-hydroxy-6-hydroxymethyl-7,8-dihydropteridine diphosphate and 4-aminobenzoate: step 2/2.</text>
</comment>
<dbReference type="Proteomes" id="UP000018542">
    <property type="component" value="Chromosome"/>
</dbReference>
<evidence type="ECO:0000259" key="22">
    <source>
        <dbReference type="Pfam" id="PF02875"/>
    </source>
</evidence>
<evidence type="ECO:0000256" key="12">
    <source>
        <dbReference type="ARBA" id="ARBA00022840"/>
    </source>
</evidence>
<keyword evidence="10" id="KW-0479">Metal-binding</keyword>
<dbReference type="GO" id="GO:0046656">
    <property type="term" value="P:folic acid biosynthetic process"/>
    <property type="evidence" value="ECO:0007669"/>
    <property type="project" value="UniProtKB-KW"/>
</dbReference>
<comment type="similarity">
    <text evidence="5">Belongs to the folylpolyglutamate synthase family.</text>
</comment>
<evidence type="ECO:0000256" key="3">
    <source>
        <dbReference type="ARBA" id="ARBA00004799"/>
    </source>
</evidence>
<gene>
    <name evidence="24" type="ORF">W911_06245</name>
</gene>
<keyword evidence="25" id="KW-1185">Reference proteome</keyword>
<sequence length="466" mass="49758">MYQTTCDVDIAAAPVSTLLLARLMGLHPQSIDLSLERIERLLEALGSPERRLPPVVHVAGTNGKGSLIAFLRAISEGLGCRTHSYISPHLVSFHERIVLAGETGAAPISEDALVDYLSRVEDANGRRPITHFEITTAAAFLAFSEAQADLLLLETGLGGRLDATNVVEQPKLTVITPISIDHVSFLGGTIAAIAREKAGIIKPGVPCIVGRQHSEALAVIAERAKAVGAPLYVFGRDFDVSVRDGRLLFQSHARLINLPVPHLAGAHQVENAALAIAAACVLFDEGVSVGALEHGLREATWPARFQRLDDGDLNACVSRGTELLLDGGHNPAAACVIAKALDELAARDPRDVHLIWGMMEAKDAQSVIAPFRGRVSRVYTVPIPDEPNAFSAADLAGVASREGFDVIPTSGVVQALRLSQAGMRQPGRVLIFGSLYLAGHVLRVHEHGFERARREGAFAAPVRTSR</sequence>
<dbReference type="UniPathway" id="UPA00077">
    <property type="reaction ID" value="UER00157"/>
</dbReference>
<dbReference type="SUPFAM" id="SSF53623">
    <property type="entry name" value="MurD-like peptide ligases, catalytic domain"/>
    <property type="match status" value="1"/>
</dbReference>
<dbReference type="Pfam" id="PF02875">
    <property type="entry name" value="Mur_ligase_C"/>
    <property type="match status" value="1"/>
</dbReference>
<dbReference type="HOGENOM" id="CLU_015869_1_1_5"/>
<dbReference type="PANTHER" id="PTHR11136:SF0">
    <property type="entry name" value="DIHYDROFOLATE SYNTHETASE-RELATED"/>
    <property type="match status" value="1"/>
</dbReference>
<evidence type="ECO:0000256" key="10">
    <source>
        <dbReference type="ARBA" id="ARBA00022723"/>
    </source>
</evidence>
<comment type="catalytic activity">
    <reaction evidence="20">
        <text>(6R)-5,10-methylenetetrahydrofolyl-(gamma-L-Glu)(n) + L-glutamate + ATP = (6R)-5,10-methylenetetrahydrofolyl-(gamma-L-Glu)(n+1) + ADP + phosphate + H(+)</text>
        <dbReference type="Rhea" id="RHEA:51912"/>
        <dbReference type="Rhea" id="RHEA-COMP:13257"/>
        <dbReference type="Rhea" id="RHEA-COMP:13258"/>
        <dbReference type="ChEBI" id="CHEBI:15378"/>
        <dbReference type="ChEBI" id="CHEBI:29985"/>
        <dbReference type="ChEBI" id="CHEBI:30616"/>
        <dbReference type="ChEBI" id="CHEBI:43474"/>
        <dbReference type="ChEBI" id="CHEBI:136572"/>
        <dbReference type="ChEBI" id="CHEBI:456216"/>
        <dbReference type="EC" id="6.3.2.17"/>
    </reaction>
</comment>
<feature type="domain" description="Mur ligase C-terminal" evidence="22">
    <location>
        <begin position="319"/>
        <end position="434"/>
    </location>
</feature>
<comment type="pathway">
    <text evidence="4">Cofactor biosynthesis; tetrahydrofolylpolyglutamate biosynthesis.</text>
</comment>
<dbReference type="InterPro" id="IPR001645">
    <property type="entry name" value="Folylpolyglutamate_synth"/>
</dbReference>
<feature type="domain" description="Mur ligase central" evidence="23">
    <location>
        <begin position="58"/>
        <end position="279"/>
    </location>
</feature>
<dbReference type="NCBIfam" id="TIGR01499">
    <property type="entry name" value="folC"/>
    <property type="match status" value="1"/>
</dbReference>
<dbReference type="InterPro" id="IPR013221">
    <property type="entry name" value="Mur_ligase_cen"/>
</dbReference>
<dbReference type="InterPro" id="IPR018109">
    <property type="entry name" value="Folylpolyglutamate_synth_CS"/>
</dbReference>
<keyword evidence="11" id="KW-0547">Nucleotide-binding</keyword>
<dbReference type="PANTHER" id="PTHR11136">
    <property type="entry name" value="FOLYLPOLYGLUTAMATE SYNTHASE-RELATED"/>
    <property type="match status" value="1"/>
</dbReference>
<dbReference type="PIRSF" id="PIRSF001563">
    <property type="entry name" value="Folylpolyglu_synth"/>
    <property type="match status" value="1"/>
</dbReference>
<evidence type="ECO:0000256" key="6">
    <source>
        <dbReference type="ARBA" id="ARBA00013023"/>
    </source>
</evidence>
<comment type="catalytic activity">
    <reaction evidence="21">
        <text>7,8-dihydropteroate + L-glutamate + ATP = 7,8-dihydrofolate + ADP + phosphate + H(+)</text>
        <dbReference type="Rhea" id="RHEA:23584"/>
        <dbReference type="ChEBI" id="CHEBI:15378"/>
        <dbReference type="ChEBI" id="CHEBI:17839"/>
        <dbReference type="ChEBI" id="CHEBI:29985"/>
        <dbReference type="ChEBI" id="CHEBI:30616"/>
        <dbReference type="ChEBI" id="CHEBI:43474"/>
        <dbReference type="ChEBI" id="CHEBI:57451"/>
        <dbReference type="ChEBI" id="CHEBI:456216"/>
        <dbReference type="EC" id="6.3.2.12"/>
    </reaction>
</comment>
<accession>V5SDP5</accession>
<dbReference type="InterPro" id="IPR004101">
    <property type="entry name" value="Mur_ligase_C"/>
</dbReference>
<evidence type="ECO:0000256" key="8">
    <source>
        <dbReference type="ARBA" id="ARBA00019357"/>
    </source>
</evidence>
<dbReference type="GO" id="GO:0008841">
    <property type="term" value="F:dihydrofolate synthase activity"/>
    <property type="evidence" value="ECO:0007669"/>
    <property type="project" value="UniProtKB-EC"/>
</dbReference>
<name>V5SDP5_9HYPH</name>
<comment type="catalytic activity">
    <reaction evidence="19">
        <text>10-formyltetrahydrofolyl-(gamma-L-Glu)(n) + L-glutamate + ATP = 10-formyltetrahydrofolyl-(gamma-L-Glu)(n+1) + ADP + phosphate + H(+)</text>
        <dbReference type="Rhea" id="RHEA:51904"/>
        <dbReference type="Rhea" id="RHEA-COMP:13088"/>
        <dbReference type="Rhea" id="RHEA-COMP:14300"/>
        <dbReference type="ChEBI" id="CHEBI:15378"/>
        <dbReference type="ChEBI" id="CHEBI:29985"/>
        <dbReference type="ChEBI" id="CHEBI:30616"/>
        <dbReference type="ChEBI" id="CHEBI:43474"/>
        <dbReference type="ChEBI" id="CHEBI:134413"/>
        <dbReference type="ChEBI" id="CHEBI:456216"/>
        <dbReference type="EC" id="6.3.2.17"/>
    </reaction>
</comment>
<dbReference type="Pfam" id="PF08245">
    <property type="entry name" value="Mur_ligase_M"/>
    <property type="match status" value="1"/>
</dbReference>
<protein>
    <recommendedName>
        <fullName evidence="8">Dihydrofolate synthase/folylpolyglutamate synthase</fullName>
        <ecNumber evidence="6">6.3.2.12</ecNumber>
        <ecNumber evidence="7">6.3.2.17</ecNumber>
    </recommendedName>
    <alternativeName>
        <fullName evidence="17">Folylpoly-gamma-glutamate synthetase-dihydrofolate synthetase</fullName>
    </alternativeName>
    <alternativeName>
        <fullName evidence="15">Folylpolyglutamate synthetase</fullName>
    </alternativeName>
    <alternativeName>
        <fullName evidence="16">Tetrahydrofolylpolyglutamate synthase</fullName>
    </alternativeName>
</protein>
<proteinExistence type="inferred from homology"/>
<evidence type="ECO:0000256" key="9">
    <source>
        <dbReference type="ARBA" id="ARBA00022598"/>
    </source>
</evidence>
<dbReference type="GO" id="GO:0005737">
    <property type="term" value="C:cytoplasm"/>
    <property type="evidence" value="ECO:0007669"/>
    <property type="project" value="TreeGrafter"/>
</dbReference>
<evidence type="ECO:0000259" key="23">
    <source>
        <dbReference type="Pfam" id="PF08245"/>
    </source>
</evidence>
<keyword evidence="14" id="KW-0289">Folate biosynthesis</keyword>
<comment type="catalytic activity">
    <reaction evidence="18">
        <text>(6S)-5,6,7,8-tetrahydrofolyl-(gamma-L-Glu)(n) + L-glutamate + ATP = (6S)-5,6,7,8-tetrahydrofolyl-(gamma-L-Glu)(n+1) + ADP + phosphate + H(+)</text>
        <dbReference type="Rhea" id="RHEA:10580"/>
        <dbReference type="Rhea" id="RHEA-COMP:14738"/>
        <dbReference type="Rhea" id="RHEA-COMP:14740"/>
        <dbReference type="ChEBI" id="CHEBI:15378"/>
        <dbReference type="ChEBI" id="CHEBI:29985"/>
        <dbReference type="ChEBI" id="CHEBI:30616"/>
        <dbReference type="ChEBI" id="CHEBI:43474"/>
        <dbReference type="ChEBI" id="CHEBI:141005"/>
        <dbReference type="ChEBI" id="CHEBI:456216"/>
        <dbReference type="EC" id="6.3.2.17"/>
    </reaction>
</comment>
<evidence type="ECO:0000256" key="1">
    <source>
        <dbReference type="ARBA" id="ARBA00001946"/>
    </source>
</evidence>
<dbReference type="PATRIC" id="fig|1029756.8.peg.1306"/>
<dbReference type="EMBL" id="CP006912">
    <property type="protein sequence ID" value="AHB48074.1"/>
    <property type="molecule type" value="Genomic_DNA"/>
</dbReference>
<evidence type="ECO:0000256" key="21">
    <source>
        <dbReference type="ARBA" id="ARBA00049161"/>
    </source>
</evidence>
<dbReference type="PROSITE" id="PS01012">
    <property type="entry name" value="FOLYLPOLYGLU_SYNT_2"/>
    <property type="match status" value="1"/>
</dbReference>
<keyword evidence="13" id="KW-0460">Magnesium</keyword>
<evidence type="ECO:0000256" key="18">
    <source>
        <dbReference type="ARBA" id="ARBA00047493"/>
    </source>
</evidence>
<reference evidence="24 25" key="1">
    <citation type="journal article" date="2014" name="Genome Announc.">
        <title>Complete Genome Sequence of Hyphomicrobium nitrativorans Strain NL23, a Denitrifying Bacterium Isolated from Biofilm of a Methanol-Fed Denitrification System Treating Seawater at the Montreal Biodome.</title>
        <authorList>
            <person name="Martineau C."/>
            <person name="Villeneuve C."/>
            <person name="Mauffrey F."/>
            <person name="Villemur R."/>
        </authorList>
    </citation>
    <scope>NUCLEOTIDE SEQUENCE [LARGE SCALE GENOMIC DNA]</scope>
    <source>
        <strain evidence="24">NL23</strain>
    </source>
</reference>
<dbReference type="InterPro" id="IPR036565">
    <property type="entry name" value="Mur-like_cat_sf"/>
</dbReference>
<evidence type="ECO:0000256" key="13">
    <source>
        <dbReference type="ARBA" id="ARBA00022842"/>
    </source>
</evidence>
<evidence type="ECO:0000256" key="17">
    <source>
        <dbReference type="ARBA" id="ARBA00032510"/>
    </source>
</evidence>
<dbReference type="GO" id="GO:0004326">
    <property type="term" value="F:tetrahydrofolylpolyglutamate synthase activity"/>
    <property type="evidence" value="ECO:0007669"/>
    <property type="project" value="UniProtKB-EC"/>
</dbReference>
<dbReference type="GO" id="GO:0046872">
    <property type="term" value="F:metal ion binding"/>
    <property type="evidence" value="ECO:0007669"/>
    <property type="project" value="UniProtKB-KW"/>
</dbReference>
<keyword evidence="12" id="KW-0067">ATP-binding</keyword>
<evidence type="ECO:0000256" key="19">
    <source>
        <dbReference type="ARBA" id="ARBA00047808"/>
    </source>
</evidence>
<evidence type="ECO:0000313" key="24">
    <source>
        <dbReference type="EMBL" id="AHB48074.1"/>
    </source>
</evidence>
<dbReference type="EC" id="6.3.2.17" evidence="7"/>
<keyword evidence="9" id="KW-0436">Ligase</keyword>
<comment type="cofactor">
    <cofactor evidence="1">
        <name>Mg(2+)</name>
        <dbReference type="ChEBI" id="CHEBI:18420"/>
    </cofactor>
</comment>
<dbReference type="Gene3D" id="3.40.1190.10">
    <property type="entry name" value="Mur-like, catalytic domain"/>
    <property type="match status" value="1"/>
</dbReference>
<evidence type="ECO:0000256" key="4">
    <source>
        <dbReference type="ARBA" id="ARBA00005150"/>
    </source>
</evidence>
<dbReference type="SUPFAM" id="SSF53244">
    <property type="entry name" value="MurD-like peptide ligases, peptide-binding domain"/>
    <property type="match status" value="1"/>
</dbReference>
<dbReference type="GO" id="GO:0046654">
    <property type="term" value="P:tetrahydrofolate biosynthetic process"/>
    <property type="evidence" value="ECO:0007669"/>
    <property type="project" value="UniProtKB-UniPathway"/>
</dbReference>
<evidence type="ECO:0000256" key="7">
    <source>
        <dbReference type="ARBA" id="ARBA00013025"/>
    </source>
</evidence>
<dbReference type="STRING" id="1029756.W911_06245"/>
<evidence type="ECO:0000256" key="20">
    <source>
        <dbReference type="ARBA" id="ARBA00049035"/>
    </source>
</evidence>
<dbReference type="EC" id="6.3.2.12" evidence="6"/>
<dbReference type="InterPro" id="IPR036615">
    <property type="entry name" value="Mur_ligase_C_dom_sf"/>
</dbReference>
<organism evidence="24 25">
    <name type="scientific">Hyphomicrobium nitrativorans NL23</name>
    <dbReference type="NCBI Taxonomy" id="1029756"/>
    <lineage>
        <taxon>Bacteria</taxon>
        <taxon>Pseudomonadati</taxon>
        <taxon>Pseudomonadota</taxon>
        <taxon>Alphaproteobacteria</taxon>
        <taxon>Hyphomicrobiales</taxon>
        <taxon>Hyphomicrobiaceae</taxon>
        <taxon>Hyphomicrobium</taxon>
    </lineage>
</organism>
<evidence type="ECO:0000256" key="2">
    <source>
        <dbReference type="ARBA" id="ARBA00002714"/>
    </source>
</evidence>
<evidence type="ECO:0000256" key="14">
    <source>
        <dbReference type="ARBA" id="ARBA00022909"/>
    </source>
</evidence>
<evidence type="ECO:0000256" key="5">
    <source>
        <dbReference type="ARBA" id="ARBA00008276"/>
    </source>
</evidence>
<dbReference type="FunFam" id="3.40.1190.10:FF:000011">
    <property type="entry name" value="Folylpolyglutamate synthase/dihydrofolate synthase"/>
    <property type="match status" value="1"/>
</dbReference>
<dbReference type="KEGG" id="hni:W911_06245"/>